<organism evidence="1 2">
    <name type="scientific">Peptoniphilus olsenii</name>
    <dbReference type="NCBI Taxonomy" id="411570"/>
    <lineage>
        <taxon>Bacteria</taxon>
        <taxon>Bacillati</taxon>
        <taxon>Bacillota</taxon>
        <taxon>Tissierellia</taxon>
        <taxon>Tissierellales</taxon>
        <taxon>Peptoniphilaceae</taxon>
        <taxon>Peptoniphilus</taxon>
    </lineage>
</organism>
<dbReference type="SUPFAM" id="SSF52540">
    <property type="entry name" value="P-loop containing nucleoside triphosphate hydrolases"/>
    <property type="match status" value="1"/>
</dbReference>
<evidence type="ECO:0000313" key="1">
    <source>
        <dbReference type="EMBL" id="MET3617651.1"/>
    </source>
</evidence>
<dbReference type="EMBL" id="JBEPMA010000007">
    <property type="protein sequence ID" value="MET3617651.1"/>
    <property type="molecule type" value="Genomic_DNA"/>
</dbReference>
<reference evidence="1 2" key="1">
    <citation type="submission" date="2024-06" db="EMBL/GenBank/DDBJ databases">
        <title>Genomic Encyclopedia of Type Strains, Phase IV (KMG-IV): sequencing the most valuable type-strain genomes for metagenomic binning, comparative biology and taxonomic classification.</title>
        <authorList>
            <person name="Goeker M."/>
        </authorList>
    </citation>
    <scope>NUCLEOTIDE SEQUENCE [LARGE SCALE GENOMIC DNA]</scope>
    <source>
        <strain evidence="1 2">DSM 21460</strain>
    </source>
</reference>
<comment type="caution">
    <text evidence="1">The sequence shown here is derived from an EMBL/GenBank/DDBJ whole genome shotgun (WGS) entry which is preliminary data.</text>
</comment>
<proteinExistence type="predicted"/>
<gene>
    <name evidence="1" type="ORF">ABID14_001285</name>
</gene>
<dbReference type="Pfam" id="PF19842">
    <property type="entry name" value="YqeC"/>
    <property type="match status" value="1"/>
</dbReference>
<sequence>MYKNISKLLKIKNGDIISITGCGGKTTLMNKLAKELRNKGRVLICTSTKIKRPTNKEADFIYDSFTDYEKVKDKNIIVAIGKLLPQKNKLSSITEHDINSIKKDFNYIIIEADGCRNLPLKMWKSHEPVIYNISNKNIAVFSAKTIDRKIEEDFIYNYAEFKKVIEDRFVNEDVFLKLINSNPGPFKNFNKEKFVFFNQVETKNERTRVREVISYLKNNTEGIKYISGSLLEEEYYED</sequence>
<evidence type="ECO:0000313" key="2">
    <source>
        <dbReference type="Proteomes" id="UP001549162"/>
    </source>
</evidence>
<accession>A0ABV2JBM2</accession>
<protein>
    <submittedName>
        <fullName evidence="1">Selenium-dependent hydroxylase accessory protein YqeC</fullName>
    </submittedName>
</protein>
<dbReference type="Proteomes" id="UP001549162">
    <property type="component" value="Unassembled WGS sequence"/>
</dbReference>
<dbReference type="InterPro" id="IPR017587">
    <property type="entry name" value="YqeC"/>
</dbReference>
<dbReference type="InterPro" id="IPR027417">
    <property type="entry name" value="P-loop_NTPase"/>
</dbReference>
<dbReference type="NCBIfam" id="TIGR03172">
    <property type="entry name" value="selenium cofactor biosynthesis protein YqeC"/>
    <property type="match status" value="1"/>
</dbReference>
<dbReference type="RefSeq" id="WP_354368299.1">
    <property type="nucleotide sequence ID" value="NZ_JBEPMA010000007.1"/>
</dbReference>
<name>A0ABV2JBM2_9FIRM</name>
<keyword evidence="2" id="KW-1185">Reference proteome</keyword>